<dbReference type="RefSeq" id="XP_022840750.1">
    <property type="nucleotide sequence ID" value="XM_022985060.1"/>
</dbReference>
<sequence length="97" mass="11182">MIDLVRYDMDVLPSTYYSDRRPFVMQTVVADDDTEFGLGPEKPAPRFVHKLVVWLLAKIGPKGKEFGIYSLEYYTIRNSLCVNRVCGVERVSEHIPE</sequence>
<dbReference type="AlphaFoldDB" id="A0A090N4N6"/>
<name>A0A090N4N6_OSTTA</name>
<protein>
    <submittedName>
        <fullName evidence="1">Unnamed product</fullName>
    </submittedName>
</protein>
<dbReference type="InParanoid" id="A0A090N4N6"/>
<reference evidence="1 2" key="2">
    <citation type="journal article" date="2014" name="BMC Genomics">
        <title>An improved genome of the model marine alga Ostreococcus tauri unfolds by assessing Illumina de novo assemblies.</title>
        <authorList>
            <person name="Blanc-Mathieu R."/>
            <person name="Verhelst B."/>
            <person name="Derelle E."/>
            <person name="Rombauts S."/>
            <person name="Bouget F.Y."/>
            <person name="Carre I."/>
            <person name="Chateau A."/>
            <person name="Eyre-Walker A."/>
            <person name="Grimsley N."/>
            <person name="Moreau H."/>
            <person name="Piegu B."/>
            <person name="Rivals E."/>
            <person name="Schackwitz W."/>
            <person name="Van de Peer Y."/>
            <person name="Piganeau G."/>
        </authorList>
    </citation>
    <scope>NUCLEOTIDE SEQUENCE [LARGE SCALE GENOMIC DNA]</scope>
    <source>
        <strain evidence="2">OTTH 0595 / CCAP 157/2 / RCC745</strain>
    </source>
</reference>
<dbReference type="PANTHER" id="PTHR31332:SF0">
    <property type="entry name" value="7-HYDROXYMETHYL CHLOROPHYLL A REDUCTASE, CHLOROPLASTIC"/>
    <property type="match status" value="1"/>
</dbReference>
<reference evidence="2" key="1">
    <citation type="journal article" date="2006" name="Proc. Natl. Acad. Sci. U.S.A.">
        <title>Genome analysis of the smallest free-living eukaryote Ostreococcus tauri unveils many unique features.</title>
        <authorList>
            <person name="Derelle E."/>
            <person name="Ferraz C."/>
            <person name="Rombauts S."/>
            <person name="Rouze P."/>
            <person name="Worden A.Z."/>
            <person name="Robbens S."/>
            <person name="Partensky F."/>
            <person name="Degroeve S."/>
            <person name="Echeynie S."/>
            <person name="Cooke R."/>
            <person name="Saeys Y."/>
            <person name="Wuyts J."/>
            <person name="Jabbari K."/>
            <person name="Bowler C."/>
            <person name="Panaud O."/>
            <person name="Piegu B."/>
            <person name="Ball S.G."/>
            <person name="Ral J.-P."/>
            <person name="Bouget F.-Y."/>
            <person name="Piganeau G."/>
            <person name="De Baets B."/>
            <person name="Picard A."/>
            <person name="Delseny M."/>
            <person name="Demaille J."/>
            <person name="Van de Peer Y."/>
            <person name="Moreau H."/>
        </authorList>
    </citation>
    <scope>NUCLEOTIDE SEQUENCE [LARGE SCALE GENOMIC DNA]</scope>
    <source>
        <strain evidence="2">OTTH 0595 / CCAP 157/2 / RCC745</strain>
    </source>
</reference>
<dbReference type="GO" id="GO:0090415">
    <property type="term" value="F:7-hydroxymethyl chlorophyll a reductase activity"/>
    <property type="evidence" value="ECO:0007669"/>
    <property type="project" value="TreeGrafter"/>
</dbReference>
<gene>
    <name evidence="1" type="ORF">OT_ostta02g02180</name>
</gene>
<comment type="caution">
    <text evidence="1">The sequence shown here is derived from an EMBL/GenBank/DDBJ whole genome shotgun (WGS) entry which is preliminary data.</text>
</comment>
<dbReference type="OrthoDB" id="191568at2759"/>
<keyword evidence="2" id="KW-1185">Reference proteome</keyword>
<dbReference type="GO" id="GO:0009507">
    <property type="term" value="C:chloroplast"/>
    <property type="evidence" value="ECO:0007669"/>
    <property type="project" value="TreeGrafter"/>
</dbReference>
<dbReference type="PANTHER" id="PTHR31332">
    <property type="entry name" value="7-HYDROXYMETHYL CHLOROPHYLL A REDUCTASE, CHLOROPLASTIC"/>
    <property type="match status" value="1"/>
</dbReference>
<evidence type="ECO:0000313" key="2">
    <source>
        <dbReference type="Proteomes" id="UP000009170"/>
    </source>
</evidence>
<dbReference type="EMBL" id="CAID01000002">
    <property type="protein sequence ID" value="CEG01025.1"/>
    <property type="molecule type" value="Genomic_DNA"/>
</dbReference>
<accession>A0A090N4N6</accession>
<dbReference type="KEGG" id="ota:OT_ostta02g02180"/>
<dbReference type="GeneID" id="34945601"/>
<dbReference type="Proteomes" id="UP000009170">
    <property type="component" value="Unassembled WGS sequence"/>
</dbReference>
<dbReference type="GO" id="GO:0033354">
    <property type="term" value="P:chlorophyll cycle"/>
    <property type="evidence" value="ECO:0007669"/>
    <property type="project" value="TreeGrafter"/>
</dbReference>
<proteinExistence type="predicted"/>
<evidence type="ECO:0000313" key="1">
    <source>
        <dbReference type="EMBL" id="CEG01025.1"/>
    </source>
</evidence>
<organism evidence="1 2">
    <name type="scientific">Ostreococcus tauri</name>
    <name type="common">Marine green alga</name>
    <dbReference type="NCBI Taxonomy" id="70448"/>
    <lineage>
        <taxon>Eukaryota</taxon>
        <taxon>Viridiplantae</taxon>
        <taxon>Chlorophyta</taxon>
        <taxon>Mamiellophyceae</taxon>
        <taxon>Mamiellales</taxon>
        <taxon>Bathycoccaceae</taxon>
        <taxon>Ostreococcus</taxon>
    </lineage>
</organism>
<dbReference type="InterPro" id="IPR045220">
    <property type="entry name" value="FRHB/FDHB/HCAR-like"/>
</dbReference>